<feature type="compositionally biased region" description="Acidic residues" evidence="1">
    <location>
        <begin position="124"/>
        <end position="135"/>
    </location>
</feature>
<organism evidence="2 3">
    <name type="scientific">Cutaneotrichosporon spelunceum</name>
    <dbReference type="NCBI Taxonomy" id="1672016"/>
    <lineage>
        <taxon>Eukaryota</taxon>
        <taxon>Fungi</taxon>
        <taxon>Dikarya</taxon>
        <taxon>Basidiomycota</taxon>
        <taxon>Agaricomycotina</taxon>
        <taxon>Tremellomycetes</taxon>
        <taxon>Trichosporonales</taxon>
        <taxon>Trichosporonaceae</taxon>
        <taxon>Cutaneotrichosporon</taxon>
    </lineage>
</organism>
<feature type="region of interest" description="Disordered" evidence="1">
    <location>
        <begin position="123"/>
        <end position="154"/>
    </location>
</feature>
<reference evidence="2" key="1">
    <citation type="journal article" date="2023" name="BMC Genomics">
        <title>Chromosome-level genome assemblies of Cutaneotrichosporon spp. (Trichosporonales, Basidiomycota) reveal imbalanced evolution between nucleotide sequences and chromosome synteny.</title>
        <authorList>
            <person name="Kobayashi Y."/>
            <person name="Kayamori A."/>
            <person name="Aoki K."/>
            <person name="Shiwa Y."/>
            <person name="Matsutani M."/>
            <person name="Fujita N."/>
            <person name="Sugita T."/>
            <person name="Iwasaki W."/>
            <person name="Tanaka N."/>
            <person name="Takashima M."/>
        </authorList>
    </citation>
    <scope>NUCLEOTIDE SEQUENCE</scope>
    <source>
        <strain evidence="2">HIS016</strain>
    </source>
</reference>
<keyword evidence="3" id="KW-1185">Reference proteome</keyword>
<protein>
    <submittedName>
        <fullName evidence="2">Uncharacterized protein</fullName>
    </submittedName>
</protein>
<sequence>RVARGVVAQCDLLGGVAGAEDYVLFVRAQVAVLDGFAVDFYNLSTNGPPQPVAPFVPVSRPDEQDSVSQSVLRTPRTPRVSAVIPSSVVAFADPPAAVASSSRLDPPTTPLRSVNARGAYINLQDEEEEDVEAQEQEEKATPNDDGGPARRQKHVEATAINAINNSNLQLGAG</sequence>
<feature type="non-terminal residue" evidence="2">
    <location>
        <position position="1"/>
    </location>
</feature>
<accession>A0AAD3TXD0</accession>
<evidence type="ECO:0000313" key="2">
    <source>
        <dbReference type="EMBL" id="GMK58559.1"/>
    </source>
</evidence>
<comment type="caution">
    <text evidence="2">The sequence shown here is derived from an EMBL/GenBank/DDBJ whole genome shotgun (WGS) entry which is preliminary data.</text>
</comment>
<gene>
    <name evidence="2" type="ORF">CspeluHIS016_0600010</name>
</gene>
<evidence type="ECO:0000256" key="1">
    <source>
        <dbReference type="SAM" id="MobiDB-lite"/>
    </source>
</evidence>
<reference evidence="2" key="2">
    <citation type="submission" date="2023-06" db="EMBL/GenBank/DDBJ databases">
        <authorList>
            <person name="Kobayashi Y."/>
            <person name="Kayamori A."/>
            <person name="Aoki K."/>
            <person name="Shiwa Y."/>
            <person name="Fujita N."/>
            <person name="Sugita T."/>
            <person name="Iwasaki W."/>
            <person name="Tanaka N."/>
            <person name="Takashima M."/>
        </authorList>
    </citation>
    <scope>NUCLEOTIDE SEQUENCE</scope>
    <source>
        <strain evidence="2">HIS016</strain>
    </source>
</reference>
<feature type="region of interest" description="Disordered" evidence="1">
    <location>
        <begin position="52"/>
        <end position="74"/>
    </location>
</feature>
<evidence type="ECO:0000313" key="3">
    <source>
        <dbReference type="Proteomes" id="UP001222932"/>
    </source>
</evidence>
<name>A0AAD3TXD0_9TREE</name>
<dbReference type="AlphaFoldDB" id="A0AAD3TXD0"/>
<dbReference type="Proteomes" id="UP001222932">
    <property type="component" value="Unassembled WGS sequence"/>
</dbReference>
<proteinExistence type="predicted"/>
<dbReference type="EMBL" id="BTCM01000006">
    <property type="protein sequence ID" value="GMK58559.1"/>
    <property type="molecule type" value="Genomic_DNA"/>
</dbReference>